<dbReference type="GeneID" id="303487491"/>
<dbReference type="EMBL" id="CP020083">
    <property type="protein sequence ID" value="ASR53118.1"/>
    <property type="molecule type" value="Genomic_DNA"/>
</dbReference>
<dbReference type="SUPFAM" id="SSF53756">
    <property type="entry name" value="UDP-Glycosyltransferase/glycogen phosphorylase"/>
    <property type="match status" value="1"/>
</dbReference>
<dbReference type="Gene3D" id="3.40.50.2000">
    <property type="entry name" value="Glycogen Phosphorylase B"/>
    <property type="match status" value="1"/>
</dbReference>
<evidence type="ECO:0000313" key="1">
    <source>
        <dbReference type="EMBL" id="ASR53118.1"/>
    </source>
</evidence>
<name>A0ABM6MB06_9SPHN</name>
<evidence type="ECO:0000313" key="2">
    <source>
        <dbReference type="Proteomes" id="UP000258016"/>
    </source>
</evidence>
<dbReference type="Proteomes" id="UP000258016">
    <property type="component" value="Chromosome"/>
</dbReference>
<reference evidence="1 2" key="1">
    <citation type="submission" date="2017-03" db="EMBL/GenBank/DDBJ databases">
        <title>Complete genome sequence of Blastomonas fulva degrading microcsystin LR.</title>
        <authorList>
            <person name="Lee H.-g."/>
            <person name="Jin L."/>
            <person name="oh H.-M."/>
        </authorList>
    </citation>
    <scope>NUCLEOTIDE SEQUENCE [LARGE SCALE GENOMIC DNA]</scope>
    <source>
        <strain evidence="1 2">T2</strain>
    </source>
</reference>
<sequence>MTPRPIGYYVHHHGAGHLSRARVIREATSLPVTLLGSRIDAEGIVLADDRLGDGFDGRDQAANRPNTLHYAPLDHEGIRSRVARITQWIEQARPLLMIVDVSIEVAMLARLASVPVLYVRLNGKRSDPAHLEAFRSAQALIAPFAQAMEDPATPDWVRAKTFYAPGLSPARAAPGVPRETVLVIMGEGGTSLTAAAIADAARACSDHTWRVVGNLSAPSDCPGNLVFPGWSDTMADEVAKASVVVGAAGDGVVGLVMAADRPFVCIPETRPFGEQNATASGLQRMGAAIVRPAWPDAHEWPAALSAARALDPAGRRALRDPQAAARLARWLEAQAATWVARELAA</sequence>
<organism evidence="1 2">
    <name type="scientific">Blastomonas fulva</name>
    <dbReference type="NCBI Taxonomy" id="1550728"/>
    <lineage>
        <taxon>Bacteria</taxon>
        <taxon>Pseudomonadati</taxon>
        <taxon>Pseudomonadota</taxon>
        <taxon>Alphaproteobacteria</taxon>
        <taxon>Sphingomonadales</taxon>
        <taxon>Sphingomonadaceae</taxon>
        <taxon>Blastomonas</taxon>
    </lineage>
</organism>
<dbReference type="RefSeq" id="WP_117353199.1">
    <property type="nucleotide sequence ID" value="NZ_CP020083.1"/>
</dbReference>
<keyword evidence="2" id="KW-1185">Reference proteome</keyword>
<gene>
    <name evidence="1" type="ORF">B5J99_18010</name>
</gene>
<protein>
    <submittedName>
        <fullName evidence="1">Glycosyltransferase</fullName>
    </submittedName>
</protein>
<accession>A0ABM6MB06</accession>
<proteinExistence type="predicted"/>